<protein>
    <submittedName>
        <fullName evidence="4">Thioesterase</fullName>
    </submittedName>
</protein>
<accession>A0A1V2I5N4</accession>
<dbReference type="GO" id="GO:0016289">
    <property type="term" value="F:acyl-CoA hydrolase activity"/>
    <property type="evidence" value="ECO:0007669"/>
    <property type="project" value="UniProtKB-ARBA"/>
</dbReference>
<dbReference type="Pfam" id="PF03061">
    <property type="entry name" value="4HBT"/>
    <property type="match status" value="1"/>
</dbReference>
<evidence type="ECO:0000313" key="5">
    <source>
        <dbReference type="Proteomes" id="UP000188929"/>
    </source>
</evidence>
<dbReference type="InterPro" id="IPR003736">
    <property type="entry name" value="PAAI_dom"/>
</dbReference>
<feature type="region of interest" description="Disordered" evidence="2">
    <location>
        <begin position="173"/>
        <end position="202"/>
    </location>
</feature>
<evidence type="ECO:0000256" key="1">
    <source>
        <dbReference type="ARBA" id="ARBA00022801"/>
    </source>
</evidence>
<keyword evidence="5" id="KW-1185">Reference proteome</keyword>
<dbReference type="NCBIfam" id="TIGR00369">
    <property type="entry name" value="unchar_dom_1"/>
    <property type="match status" value="1"/>
</dbReference>
<name>A0A1V2I5N4_9ACTN</name>
<dbReference type="AlphaFoldDB" id="A0A1V2I5N4"/>
<dbReference type="InterPro" id="IPR006683">
    <property type="entry name" value="Thioestr_dom"/>
</dbReference>
<dbReference type="InterPro" id="IPR029069">
    <property type="entry name" value="HotDog_dom_sf"/>
</dbReference>
<dbReference type="Proteomes" id="UP000188929">
    <property type="component" value="Unassembled WGS sequence"/>
</dbReference>
<feature type="domain" description="Thioesterase" evidence="3">
    <location>
        <begin position="266"/>
        <end position="332"/>
    </location>
</feature>
<dbReference type="EMBL" id="MOMC01000050">
    <property type="protein sequence ID" value="ONH26568.1"/>
    <property type="molecule type" value="Genomic_DNA"/>
</dbReference>
<reference evidence="5" key="1">
    <citation type="submission" date="2016-10" db="EMBL/GenBank/DDBJ databases">
        <title>Frankia sp. NRRL B-16386 Genome sequencing.</title>
        <authorList>
            <person name="Ghodhbane-Gtari F."/>
            <person name="Swanson E."/>
            <person name="Gueddou A."/>
            <person name="Hezbri K."/>
            <person name="Ktari K."/>
            <person name="Nouioui I."/>
            <person name="Morris K."/>
            <person name="Simpson S."/>
            <person name="Abebe-Akele F."/>
            <person name="Thomas K."/>
            <person name="Gtari M."/>
            <person name="Tisa L.S."/>
        </authorList>
    </citation>
    <scope>NUCLEOTIDE SEQUENCE [LARGE SCALE GENOMIC DNA]</scope>
    <source>
        <strain evidence="5">NRRL B-16386</strain>
    </source>
</reference>
<keyword evidence="1" id="KW-0378">Hydrolase</keyword>
<feature type="region of interest" description="Disordered" evidence="2">
    <location>
        <begin position="230"/>
        <end position="249"/>
    </location>
</feature>
<feature type="compositionally biased region" description="Low complexity" evidence="2">
    <location>
        <begin position="230"/>
        <end position="240"/>
    </location>
</feature>
<gene>
    <name evidence="4" type="ORF">BL253_24255</name>
</gene>
<dbReference type="SUPFAM" id="SSF54637">
    <property type="entry name" value="Thioesterase/thiol ester dehydrase-isomerase"/>
    <property type="match status" value="2"/>
</dbReference>
<evidence type="ECO:0000259" key="3">
    <source>
        <dbReference type="Pfam" id="PF03061"/>
    </source>
</evidence>
<evidence type="ECO:0000256" key="2">
    <source>
        <dbReference type="SAM" id="MobiDB-lite"/>
    </source>
</evidence>
<sequence>MRAAAREYPETRLRVGPMDRGNGMRVPMTVGPWMTAPGGEQTAAALGVIVDDAIGIEVHNQRPAGTHSVTTELSLDVVFPPPWPGPELVATSRLAGAGPADGVSRGEVRDGDGRVVAIASGRSRFVPAIGIHADVAEVEREPPDRIEPADHRTILEVLDISDLGRSLILGFGGDADTGPRLPPPIGQPSAENRVPAPRPTADDWPAQVAAAVSHDGKAAGAALAEGAAPAAGTAPAAGPGPSAPPASPMTAQLVVPPVEAFGNASGTMHGGLLFAGTDLAAAGLAGALGPQGAADYTTSLRLNLLRPALLGEPVIFTASVVNRGRSVSVYRVVSHGSAGRPYTVATVTRSRLP</sequence>
<organism evidence="4 5">
    <name type="scientific">Pseudofrankia asymbiotica</name>
    <dbReference type="NCBI Taxonomy" id="1834516"/>
    <lineage>
        <taxon>Bacteria</taxon>
        <taxon>Bacillati</taxon>
        <taxon>Actinomycetota</taxon>
        <taxon>Actinomycetes</taxon>
        <taxon>Frankiales</taxon>
        <taxon>Frankiaceae</taxon>
        <taxon>Pseudofrankia</taxon>
    </lineage>
</organism>
<dbReference type="RefSeq" id="WP_076819499.1">
    <property type="nucleotide sequence ID" value="NZ_MOMC01000050.1"/>
</dbReference>
<dbReference type="OrthoDB" id="4698424at2"/>
<evidence type="ECO:0000313" key="4">
    <source>
        <dbReference type="EMBL" id="ONH26568.1"/>
    </source>
</evidence>
<proteinExistence type="predicted"/>
<comment type="caution">
    <text evidence="4">The sequence shown here is derived from an EMBL/GenBank/DDBJ whole genome shotgun (WGS) entry which is preliminary data.</text>
</comment>
<dbReference type="CDD" id="cd03443">
    <property type="entry name" value="PaaI_thioesterase"/>
    <property type="match status" value="1"/>
</dbReference>
<dbReference type="STRING" id="1834516.BL253_24255"/>
<dbReference type="Gene3D" id="3.10.129.10">
    <property type="entry name" value="Hotdog Thioesterase"/>
    <property type="match status" value="2"/>
</dbReference>